<dbReference type="InterPro" id="IPR012926">
    <property type="entry name" value="TMEM120A/B"/>
</dbReference>
<feature type="transmembrane region" description="Helical" evidence="6">
    <location>
        <begin position="14"/>
        <end position="35"/>
    </location>
</feature>
<accession>A0A0N4YZN2</accession>
<evidence type="ECO:0000256" key="4">
    <source>
        <dbReference type="ARBA" id="ARBA00022989"/>
    </source>
</evidence>
<dbReference type="GO" id="GO:0016020">
    <property type="term" value="C:membrane"/>
    <property type="evidence" value="ECO:0007669"/>
    <property type="project" value="UniProtKB-SubCell"/>
</dbReference>
<reference evidence="7 8" key="2">
    <citation type="submission" date="2018-11" db="EMBL/GenBank/DDBJ databases">
        <authorList>
            <consortium name="Pathogen Informatics"/>
        </authorList>
    </citation>
    <scope>NUCLEOTIDE SEQUENCE [LARGE SCALE GENOMIC DNA]</scope>
</reference>
<evidence type="ECO:0000256" key="3">
    <source>
        <dbReference type="ARBA" id="ARBA00022692"/>
    </source>
</evidence>
<evidence type="ECO:0000313" key="7">
    <source>
        <dbReference type="EMBL" id="VDL87707.1"/>
    </source>
</evidence>
<dbReference type="WBParaSite" id="NBR_0002270401-mRNA-1">
    <property type="protein sequence ID" value="NBR_0002270401-mRNA-1"/>
    <property type="gene ID" value="NBR_0002270401"/>
</dbReference>
<sequence>MILQTLKLISSEGFATWMFQGLTFLLPFLVVAYVLELYNAYTLYSLWTTQECVWQGNIHGVAVTERVQPAQAAALILVLKLLNQRNVCCEQEELRVECLNKEDYNGKECKTPRLNVNLNSSSQIAPVFCTI</sequence>
<dbReference type="Pfam" id="PF07851">
    <property type="entry name" value="TMEM120A-B"/>
    <property type="match status" value="1"/>
</dbReference>
<name>A0A0N4YZN2_NIPBR</name>
<gene>
    <name evidence="7" type="ORF">NBR_LOCUS22705</name>
</gene>
<protein>
    <submittedName>
        <fullName evidence="9">Transmembrane protein 120 homolog (inferred by orthology to a D. melanogaster protein)</fullName>
    </submittedName>
</protein>
<dbReference type="Proteomes" id="UP000271162">
    <property type="component" value="Unassembled WGS sequence"/>
</dbReference>
<comment type="similarity">
    <text evidence="2">Belongs to the TMEM120 family.</text>
</comment>
<evidence type="ECO:0000313" key="8">
    <source>
        <dbReference type="Proteomes" id="UP000271162"/>
    </source>
</evidence>
<keyword evidence="8" id="KW-1185">Reference proteome</keyword>
<evidence type="ECO:0000256" key="6">
    <source>
        <dbReference type="SAM" id="Phobius"/>
    </source>
</evidence>
<reference evidence="9" key="1">
    <citation type="submission" date="2017-02" db="UniProtKB">
        <authorList>
            <consortium name="WormBaseParasite"/>
        </authorList>
    </citation>
    <scope>IDENTIFICATION</scope>
</reference>
<dbReference type="AlphaFoldDB" id="A0A0N4YZN2"/>
<organism evidence="9">
    <name type="scientific">Nippostrongylus brasiliensis</name>
    <name type="common">Rat hookworm</name>
    <dbReference type="NCBI Taxonomy" id="27835"/>
    <lineage>
        <taxon>Eukaryota</taxon>
        <taxon>Metazoa</taxon>
        <taxon>Ecdysozoa</taxon>
        <taxon>Nematoda</taxon>
        <taxon>Chromadorea</taxon>
        <taxon>Rhabditida</taxon>
        <taxon>Rhabditina</taxon>
        <taxon>Rhabditomorpha</taxon>
        <taxon>Strongyloidea</taxon>
        <taxon>Heligmosomidae</taxon>
        <taxon>Nippostrongylus</taxon>
    </lineage>
</organism>
<keyword evidence="4 6" id="KW-1133">Transmembrane helix</keyword>
<keyword evidence="3 6" id="KW-0812">Transmembrane</keyword>
<proteinExistence type="inferred from homology"/>
<evidence type="ECO:0000313" key="9">
    <source>
        <dbReference type="WBParaSite" id="NBR_0002270401-mRNA-1"/>
    </source>
</evidence>
<evidence type="ECO:0000256" key="1">
    <source>
        <dbReference type="ARBA" id="ARBA00004141"/>
    </source>
</evidence>
<comment type="subcellular location">
    <subcellularLocation>
        <location evidence="1">Membrane</location>
        <topology evidence="1">Multi-pass membrane protein</topology>
    </subcellularLocation>
</comment>
<dbReference type="EMBL" id="UYSL01028819">
    <property type="protein sequence ID" value="VDL87707.1"/>
    <property type="molecule type" value="Genomic_DNA"/>
</dbReference>
<evidence type="ECO:0000256" key="2">
    <source>
        <dbReference type="ARBA" id="ARBA00009700"/>
    </source>
</evidence>
<evidence type="ECO:0000256" key="5">
    <source>
        <dbReference type="ARBA" id="ARBA00023136"/>
    </source>
</evidence>
<keyword evidence="5 6" id="KW-0472">Membrane</keyword>